<dbReference type="OrthoDB" id="4204700at2759"/>
<feature type="compositionally biased region" description="Low complexity" evidence="1">
    <location>
        <begin position="355"/>
        <end position="365"/>
    </location>
</feature>
<feature type="region of interest" description="Disordered" evidence="1">
    <location>
        <begin position="196"/>
        <end position="428"/>
    </location>
</feature>
<proteinExistence type="predicted"/>
<dbReference type="EMBL" id="KB908855">
    <property type="protein sequence ID" value="EOA81873.1"/>
    <property type="molecule type" value="Genomic_DNA"/>
</dbReference>
<dbReference type="AlphaFoldDB" id="R0JKP6"/>
<feature type="region of interest" description="Disordered" evidence="1">
    <location>
        <begin position="1"/>
        <end position="40"/>
    </location>
</feature>
<reference evidence="2 3" key="1">
    <citation type="journal article" date="2012" name="PLoS Pathog.">
        <title>Diverse lifestyles and strategies of plant pathogenesis encoded in the genomes of eighteen Dothideomycetes fungi.</title>
        <authorList>
            <person name="Ohm R.A."/>
            <person name="Feau N."/>
            <person name="Henrissat B."/>
            <person name="Schoch C.L."/>
            <person name="Horwitz B.A."/>
            <person name="Barry K.W."/>
            <person name="Condon B.J."/>
            <person name="Copeland A.C."/>
            <person name="Dhillon B."/>
            <person name="Glaser F."/>
            <person name="Hesse C.N."/>
            <person name="Kosti I."/>
            <person name="LaButti K."/>
            <person name="Lindquist E.A."/>
            <person name="Lucas S."/>
            <person name="Salamov A.A."/>
            <person name="Bradshaw R.E."/>
            <person name="Ciuffetti L."/>
            <person name="Hamelin R.C."/>
            <person name="Kema G.H.J."/>
            <person name="Lawrence C."/>
            <person name="Scott J.A."/>
            <person name="Spatafora J.W."/>
            <person name="Turgeon B.G."/>
            <person name="de Wit P.J.G.M."/>
            <person name="Zhong S."/>
            <person name="Goodwin S.B."/>
            <person name="Grigoriev I.V."/>
        </authorList>
    </citation>
    <scope>NUCLEOTIDE SEQUENCE [LARGE SCALE GENOMIC DNA]</scope>
    <source>
        <strain evidence="3">28A</strain>
    </source>
</reference>
<feature type="compositionally biased region" description="Basic and acidic residues" evidence="1">
    <location>
        <begin position="213"/>
        <end position="226"/>
    </location>
</feature>
<evidence type="ECO:0000313" key="2">
    <source>
        <dbReference type="EMBL" id="EOA81873.1"/>
    </source>
</evidence>
<sequence>MVLQDPGNNAPEGFTDDAYPSSDDPYASPPAASASGARFDSTTLPRPLPVIGTFMGFSERAVRFKTETTLKFAERKVGRQLSPEEAQALAFHIYKLEQTKSYFAATGAAAGTWQWYRTMDKIKYPFYQPKVEDIDRNKFGPIRGPLAQFARHAWRFTLYVGVAGQMGSIIGQLFAQPLAAVNTANDPKLEHFGTELKASSHAEGQRNAQQGREIGDRRREFQEQVRNRAGGGPSPQARWGRQPPAQKDDTADDMSPTAGNQVWGSESTGAQTWESFSSESSQPSPQRQQSPPSTDTWNRQPPAQRQSNRSSSSPFDDDDASPTGGLFQDEVTNSQSQSQGQTRPGESSWDRIRRGGQPVPLQRPQRQPRRAEPERREQREGSTLGDSYTFVGDDEERNRERERAQQEFDARIEKERQGGDFSDDEKRW</sequence>
<evidence type="ECO:0000313" key="3">
    <source>
        <dbReference type="Proteomes" id="UP000016935"/>
    </source>
</evidence>
<evidence type="ECO:0000256" key="1">
    <source>
        <dbReference type="SAM" id="MobiDB-lite"/>
    </source>
</evidence>
<feature type="compositionally biased region" description="Low complexity" evidence="1">
    <location>
        <begin position="275"/>
        <end position="314"/>
    </location>
</feature>
<dbReference type="STRING" id="671987.R0JKP6"/>
<feature type="compositionally biased region" description="Polar residues" evidence="1">
    <location>
        <begin position="257"/>
        <end position="274"/>
    </location>
</feature>
<organism evidence="2 3">
    <name type="scientific">Exserohilum turcicum (strain 28A)</name>
    <name type="common">Northern leaf blight fungus</name>
    <name type="synonym">Setosphaeria turcica</name>
    <dbReference type="NCBI Taxonomy" id="671987"/>
    <lineage>
        <taxon>Eukaryota</taxon>
        <taxon>Fungi</taxon>
        <taxon>Dikarya</taxon>
        <taxon>Ascomycota</taxon>
        <taxon>Pezizomycotina</taxon>
        <taxon>Dothideomycetes</taxon>
        <taxon>Pleosporomycetidae</taxon>
        <taxon>Pleosporales</taxon>
        <taxon>Pleosporineae</taxon>
        <taxon>Pleosporaceae</taxon>
        <taxon>Exserohilum</taxon>
    </lineage>
</organism>
<accession>R0JKP6</accession>
<dbReference type="GeneID" id="19399468"/>
<dbReference type="RefSeq" id="XP_008030255.1">
    <property type="nucleotide sequence ID" value="XM_008032064.1"/>
</dbReference>
<feature type="compositionally biased region" description="Basic and acidic residues" evidence="1">
    <location>
        <begin position="369"/>
        <end position="380"/>
    </location>
</feature>
<dbReference type="eggNOG" id="ENOG502S320">
    <property type="taxonomic scope" value="Eukaryota"/>
</dbReference>
<name>R0JKP6_EXST2</name>
<protein>
    <submittedName>
        <fullName evidence="2">Uncharacterized protein</fullName>
    </submittedName>
</protein>
<dbReference type="HOGENOM" id="CLU_055147_0_0_1"/>
<reference evidence="2 3" key="2">
    <citation type="journal article" date="2013" name="PLoS Genet.">
        <title>Comparative genome structure, secondary metabolite, and effector coding capacity across Cochliobolus pathogens.</title>
        <authorList>
            <person name="Condon B.J."/>
            <person name="Leng Y."/>
            <person name="Wu D."/>
            <person name="Bushley K.E."/>
            <person name="Ohm R.A."/>
            <person name="Otillar R."/>
            <person name="Martin J."/>
            <person name="Schackwitz W."/>
            <person name="Grimwood J."/>
            <person name="MohdZainudin N."/>
            <person name="Xue C."/>
            <person name="Wang R."/>
            <person name="Manning V.A."/>
            <person name="Dhillon B."/>
            <person name="Tu Z.J."/>
            <person name="Steffenson B.J."/>
            <person name="Salamov A."/>
            <person name="Sun H."/>
            <person name="Lowry S."/>
            <person name="LaButti K."/>
            <person name="Han J."/>
            <person name="Copeland A."/>
            <person name="Lindquist E."/>
            <person name="Barry K."/>
            <person name="Schmutz J."/>
            <person name="Baker S.E."/>
            <person name="Ciuffetti L.M."/>
            <person name="Grigoriev I.V."/>
            <person name="Zhong S."/>
            <person name="Turgeon B.G."/>
        </authorList>
    </citation>
    <scope>NUCLEOTIDE SEQUENCE [LARGE SCALE GENOMIC DNA]</scope>
    <source>
        <strain evidence="3">28A</strain>
    </source>
</reference>
<feature type="compositionally biased region" description="Low complexity" evidence="1">
    <location>
        <begin position="16"/>
        <end position="35"/>
    </location>
</feature>
<gene>
    <name evidence="2" type="ORF">SETTUDRAFT_165446</name>
</gene>
<feature type="compositionally biased region" description="Basic and acidic residues" evidence="1">
    <location>
        <begin position="396"/>
        <end position="428"/>
    </location>
</feature>
<keyword evidence="3" id="KW-1185">Reference proteome</keyword>
<dbReference type="Proteomes" id="UP000016935">
    <property type="component" value="Unassembled WGS sequence"/>
</dbReference>
<feature type="compositionally biased region" description="Polar residues" evidence="1">
    <location>
        <begin position="330"/>
        <end position="345"/>
    </location>
</feature>